<evidence type="ECO:0000256" key="3">
    <source>
        <dbReference type="SAM" id="SignalP"/>
    </source>
</evidence>
<dbReference type="OrthoDB" id="8960034at2759"/>
<name>A0A9Q1E9C6_SYNKA</name>
<evidence type="ECO:0000259" key="4">
    <source>
        <dbReference type="Pfam" id="PF23665"/>
    </source>
</evidence>
<dbReference type="InterPro" id="IPR056269">
    <property type="entry name" value="CUB_CDCP1_2nd_5th"/>
</dbReference>
<protein>
    <recommendedName>
        <fullName evidence="9">CUB domain-containing protein 1</fullName>
    </recommendedName>
</protein>
<dbReference type="PANTHER" id="PTHR14477">
    <property type="entry name" value="CUB DOMAIN-CONTAINING PROTEIN 1"/>
    <property type="match status" value="1"/>
</dbReference>
<evidence type="ECO:0000259" key="5">
    <source>
        <dbReference type="Pfam" id="PF23667"/>
    </source>
</evidence>
<evidence type="ECO:0000313" key="7">
    <source>
        <dbReference type="EMBL" id="KAJ8334599.1"/>
    </source>
</evidence>
<feature type="signal peptide" evidence="3">
    <location>
        <begin position="1"/>
        <end position="31"/>
    </location>
</feature>
<sequence>MEIRTNMKFSKTNTALLLGTIVLLVSGISECQQFSVSPEAGATVILGTSLPAEECRVCRVGAVNGSELACTSTLTLQPDENVILQYNCSSPHEAFTVEIQKTIECTKDSCSPATGETQPSLFSDLKRTFIWTLTGPPETQLGLDFPVDGLKKIEPSEACPDQYQFTVISTQPGGDVRTEMFCRNGPVSHVDLPDKATVSLQVLGKEDVNPTLFEITSKPLVKRSRKMVVAPELDTTINIKRVVEESDCTVCSNEGSEPPQCSESLKLASTQNISVDFTCPQPQDSFTVEIIRDIECTETCSGDIVVGEFPHFAEFNRTFTWYLKAPSPLNAFQLNFLEPGMKQVLSSESCPDQLSYNIIQFQRAGLLPIGTFCRNGAITNVQVLYRGQVSVEVPGGMEVEPDTFKVLPGSEIKKLAVVNVKLPARPVATELFSVNYPNDFPDDDLMMWDFTVPSNYNYSVEFLKYSAPTCLKKGVVVEYKRKGGRYTFGSKLTDTQPQDQQGSFTMSLTNCETDHRGNPPGLSLNFQVSVIKSSHPTLCTVDLQNEPDLTINIEKTTTESLCEMKMDGVLKDKITVLPGTSTKLFFQDCPSEELLLTISKTIGCHKWEECPVGGTLLNLPALPQCLPAPMESITWRLNVPEDGTVDLLPSTISLRQSLPSQKCNRIYSVLVAETDGTPFGEFCPKGPISKVQIHANVTVTVAPRALGRSRASFFNVTFSREITESYIFTLSPKVGSPAVVSTPNWPDSMRPYSTASWIVLLPPRYAAEVFFTNLSLPKCSYRHTSIRVQTLGSLEEMFSRREDEEHVDKLSVPDSFYLNTSNCLPEEGEFSLLSKITLKKKSNTLLAIILGTVGGLLLLMLIVLAAVCVVIRKKKKKMAEQASIYIPKGNIFRPPDGNFPKSRGNNDSHVYASIEDTMVYGHLLQNPAYNGPVTDKYGDVFRPVDGDPRSPIGVEKASGASPEADVYRPFLDPSQSMVPPRPHTPVDRQGSLGFVDRRMVDNELNTFKANGDLTPLRLSTIEPQPEPEPEPDLAGDREEEDYI</sequence>
<dbReference type="PANTHER" id="PTHR14477:SF1">
    <property type="entry name" value="CUB DOMAIN-CONTAINING PROTEIN 1"/>
    <property type="match status" value="1"/>
</dbReference>
<evidence type="ECO:0000313" key="8">
    <source>
        <dbReference type="Proteomes" id="UP001152622"/>
    </source>
</evidence>
<dbReference type="Proteomes" id="UP001152622">
    <property type="component" value="Chromosome 21"/>
</dbReference>
<comment type="caution">
    <text evidence="7">The sequence shown here is derived from an EMBL/GenBank/DDBJ whole genome shotgun (WGS) entry which is preliminary data.</text>
</comment>
<dbReference type="InterPro" id="IPR035914">
    <property type="entry name" value="Sperma_CUB_dom_sf"/>
</dbReference>
<evidence type="ECO:0000256" key="1">
    <source>
        <dbReference type="SAM" id="MobiDB-lite"/>
    </source>
</evidence>
<keyword evidence="8" id="KW-1185">Reference proteome</keyword>
<feature type="domain" description="CDCP1 second and fifth CUB" evidence="6">
    <location>
        <begin position="112"/>
        <end position="217"/>
    </location>
</feature>
<keyword evidence="2" id="KW-0472">Membrane</keyword>
<gene>
    <name evidence="7" type="ORF">SKAU_G00402380</name>
</gene>
<dbReference type="InterPro" id="IPR038811">
    <property type="entry name" value="CDCP1"/>
</dbReference>
<dbReference type="AlphaFoldDB" id="A0A9Q1E9C6"/>
<feature type="chain" id="PRO_5040264641" description="CUB domain-containing protein 1" evidence="3">
    <location>
        <begin position="32"/>
        <end position="1043"/>
    </location>
</feature>
<keyword evidence="2" id="KW-1133">Transmembrane helix</keyword>
<keyword evidence="3" id="KW-0732">Signal</keyword>
<reference evidence="7" key="1">
    <citation type="journal article" date="2023" name="Science">
        <title>Genome structures resolve the early diversification of teleost fishes.</title>
        <authorList>
            <person name="Parey E."/>
            <person name="Louis A."/>
            <person name="Montfort J."/>
            <person name="Bouchez O."/>
            <person name="Roques C."/>
            <person name="Iampietro C."/>
            <person name="Lluch J."/>
            <person name="Castinel A."/>
            <person name="Donnadieu C."/>
            <person name="Desvignes T."/>
            <person name="Floi Bucao C."/>
            <person name="Jouanno E."/>
            <person name="Wen M."/>
            <person name="Mejri S."/>
            <person name="Dirks R."/>
            <person name="Jansen H."/>
            <person name="Henkel C."/>
            <person name="Chen W.J."/>
            <person name="Zahm M."/>
            <person name="Cabau C."/>
            <person name="Klopp C."/>
            <person name="Thompson A.W."/>
            <person name="Robinson-Rechavi M."/>
            <person name="Braasch I."/>
            <person name="Lecointre G."/>
            <person name="Bobe J."/>
            <person name="Postlethwait J.H."/>
            <person name="Berthelot C."/>
            <person name="Roest Crollius H."/>
            <person name="Guiguen Y."/>
        </authorList>
    </citation>
    <scope>NUCLEOTIDE SEQUENCE</scope>
    <source>
        <strain evidence="7">WJC10195</strain>
    </source>
</reference>
<dbReference type="InterPro" id="IPR056268">
    <property type="entry name" value="CUB_CDCP1_1st"/>
</dbReference>
<accession>A0A9Q1E9C6</accession>
<evidence type="ECO:0000256" key="2">
    <source>
        <dbReference type="SAM" id="Phobius"/>
    </source>
</evidence>
<feature type="domain" description="CDCP1 third and sixth CUB" evidence="4">
    <location>
        <begin position="420"/>
        <end position="517"/>
    </location>
</feature>
<dbReference type="Pfam" id="PF23667">
    <property type="entry name" value="CUB_CDCP1_1"/>
    <property type="match status" value="2"/>
</dbReference>
<feature type="transmembrane region" description="Helical" evidence="2">
    <location>
        <begin position="845"/>
        <end position="871"/>
    </location>
</feature>
<evidence type="ECO:0000259" key="6">
    <source>
        <dbReference type="Pfam" id="PF23668"/>
    </source>
</evidence>
<dbReference type="InterPro" id="IPR056266">
    <property type="entry name" value="CDCP1_CUB_3rd_6th"/>
</dbReference>
<proteinExistence type="predicted"/>
<feature type="region of interest" description="Disordered" evidence="1">
    <location>
        <begin position="953"/>
        <end position="990"/>
    </location>
</feature>
<feature type="domain" description="CDCP1 second and fifth CUB" evidence="6">
    <location>
        <begin position="308"/>
        <end position="406"/>
    </location>
</feature>
<feature type="domain" description="CDCP1 first CUB" evidence="5">
    <location>
        <begin position="33"/>
        <end position="105"/>
    </location>
</feature>
<organism evidence="7 8">
    <name type="scientific">Synaphobranchus kaupii</name>
    <name type="common">Kaup's arrowtooth eel</name>
    <dbReference type="NCBI Taxonomy" id="118154"/>
    <lineage>
        <taxon>Eukaryota</taxon>
        <taxon>Metazoa</taxon>
        <taxon>Chordata</taxon>
        <taxon>Craniata</taxon>
        <taxon>Vertebrata</taxon>
        <taxon>Euteleostomi</taxon>
        <taxon>Actinopterygii</taxon>
        <taxon>Neopterygii</taxon>
        <taxon>Teleostei</taxon>
        <taxon>Anguilliformes</taxon>
        <taxon>Synaphobranchidae</taxon>
        <taxon>Synaphobranchus</taxon>
    </lineage>
</organism>
<feature type="domain" description="CDCP1 third and sixth CUB" evidence="4">
    <location>
        <begin position="724"/>
        <end position="837"/>
    </location>
</feature>
<dbReference type="SUPFAM" id="SSF49854">
    <property type="entry name" value="Spermadhesin, CUB domain"/>
    <property type="match status" value="1"/>
</dbReference>
<keyword evidence="2" id="KW-0812">Transmembrane</keyword>
<feature type="compositionally biased region" description="Acidic residues" evidence="1">
    <location>
        <begin position="1025"/>
        <end position="1043"/>
    </location>
</feature>
<feature type="domain" description="CDCP1 first CUB" evidence="5">
    <location>
        <begin position="225"/>
        <end position="296"/>
    </location>
</feature>
<feature type="region of interest" description="Disordered" evidence="1">
    <location>
        <begin position="1007"/>
        <end position="1043"/>
    </location>
</feature>
<dbReference type="Pfam" id="PF23665">
    <property type="entry name" value="CDCP1_CUB_6"/>
    <property type="match status" value="2"/>
</dbReference>
<dbReference type="Pfam" id="PF23668">
    <property type="entry name" value="CUB_CDCP1_2"/>
    <property type="match status" value="3"/>
</dbReference>
<evidence type="ECO:0008006" key="9">
    <source>
        <dbReference type="Google" id="ProtNLM"/>
    </source>
</evidence>
<feature type="domain" description="CDCP1 second and fifth CUB" evidence="6">
    <location>
        <begin position="622"/>
        <end position="717"/>
    </location>
</feature>
<dbReference type="EMBL" id="JAINUF010000021">
    <property type="protein sequence ID" value="KAJ8334599.1"/>
    <property type="molecule type" value="Genomic_DNA"/>
</dbReference>